<accession>A0ABU9XYJ1</accession>
<evidence type="ECO:0000313" key="3">
    <source>
        <dbReference type="Proteomes" id="UP001419910"/>
    </source>
</evidence>
<dbReference type="EMBL" id="JBDIME010000002">
    <property type="protein sequence ID" value="MEN2788618.1"/>
    <property type="molecule type" value="Genomic_DNA"/>
</dbReference>
<gene>
    <name evidence="2" type="ORF">ABC974_03185</name>
</gene>
<protein>
    <submittedName>
        <fullName evidence="2">Dihydroneopterin aldolase</fullName>
    </submittedName>
</protein>
<keyword evidence="3" id="KW-1185">Reference proteome</keyword>
<dbReference type="Pfam" id="PF02152">
    <property type="entry name" value="FolB"/>
    <property type="match status" value="1"/>
</dbReference>
<dbReference type="SUPFAM" id="SSF55620">
    <property type="entry name" value="Tetrahydrobiopterin biosynthesis enzymes-like"/>
    <property type="match status" value="1"/>
</dbReference>
<proteinExistence type="predicted"/>
<dbReference type="SMART" id="SM00905">
    <property type="entry name" value="FolB"/>
    <property type="match status" value="1"/>
</dbReference>
<organism evidence="2 3">
    <name type="scientific">Sphingomonas oligophenolica</name>
    <dbReference type="NCBI Taxonomy" id="301154"/>
    <lineage>
        <taxon>Bacteria</taxon>
        <taxon>Pseudomonadati</taxon>
        <taxon>Pseudomonadota</taxon>
        <taxon>Alphaproteobacteria</taxon>
        <taxon>Sphingomonadales</taxon>
        <taxon>Sphingomonadaceae</taxon>
        <taxon>Sphingomonas</taxon>
    </lineage>
</organism>
<dbReference type="Proteomes" id="UP001419910">
    <property type="component" value="Unassembled WGS sequence"/>
</dbReference>
<reference evidence="2 3" key="1">
    <citation type="submission" date="2024-05" db="EMBL/GenBank/DDBJ databases">
        <authorList>
            <person name="Liu Q."/>
            <person name="Xin Y.-H."/>
        </authorList>
    </citation>
    <scope>NUCLEOTIDE SEQUENCE [LARGE SCALE GENOMIC DNA]</scope>
    <source>
        <strain evidence="2 3">CGMCC 1.10181</strain>
    </source>
</reference>
<dbReference type="InterPro" id="IPR006157">
    <property type="entry name" value="FolB_dom"/>
</dbReference>
<comment type="caution">
    <text evidence="2">The sequence shown here is derived from an EMBL/GenBank/DDBJ whole genome shotgun (WGS) entry which is preliminary data.</text>
</comment>
<sequence>MAEAGTIMVRVTDLPLMACIGVNPDEIGRRQPLIVSVALAIEADGRIERLAQSVDYRRIAGEAELLADRHIPMIEAFAQSLAERCLMLGPVLHADISVTKPEALSRGLASVSVSLARRG</sequence>
<evidence type="ECO:0000313" key="2">
    <source>
        <dbReference type="EMBL" id="MEN2788618.1"/>
    </source>
</evidence>
<dbReference type="Gene3D" id="3.30.1130.10">
    <property type="match status" value="1"/>
</dbReference>
<dbReference type="InterPro" id="IPR043133">
    <property type="entry name" value="GTP-CH-I_C/QueF"/>
</dbReference>
<feature type="domain" description="Dihydroneopterin aldolase/epimerase" evidence="1">
    <location>
        <begin position="9"/>
        <end position="117"/>
    </location>
</feature>
<evidence type="ECO:0000259" key="1">
    <source>
        <dbReference type="SMART" id="SM00905"/>
    </source>
</evidence>
<name>A0ABU9XYJ1_9SPHN</name>
<dbReference type="RefSeq" id="WP_343890635.1">
    <property type="nucleotide sequence ID" value="NZ_BAAAEH010000035.1"/>
</dbReference>